<dbReference type="GO" id="GO:0047061">
    <property type="term" value="F:glucose-fructose oxidoreductase activity"/>
    <property type="evidence" value="ECO:0007669"/>
    <property type="project" value="UniProtKB-EC"/>
</dbReference>
<feature type="domain" description="Gfo/Idh/MocA-like oxidoreductase bacterial type C-terminal" evidence="2">
    <location>
        <begin position="200"/>
        <end position="264"/>
    </location>
</feature>
<dbReference type="InterPro" id="IPR000683">
    <property type="entry name" value="Gfo/Idh/MocA-like_OxRdtase_N"/>
</dbReference>
<dbReference type="InterPro" id="IPR043906">
    <property type="entry name" value="Gfo/Idh/MocA_OxRdtase_bact_C"/>
</dbReference>
<sequence length="440" mass="48556">MPIQRRTFLAGTAAAATLTSAPKIHAASKDKQYRTALIGAGWWGMNILREAMAGGQTKVVALCDVDSDRLEINAEEVSDLSGDTPRTYRDYRELFEKEDVDVAIIATPDHWHALNALAAIEAGAHVFIEKPTGHTIGESQAVLAASRAADRIVQVGLHRRIGPHHVSGMKFLKDGGAGDIGLVRMFVHSRGGAEKPTRNSEPPENLDWDMYCGPAPLRPYCRRIHPGGFRHFLDFANGTLGDWGVHWLDQMLWWSDQQSPTSVHSTGGRPIAGAAVLNDDEQTTDAPDHQTATYEFDSFTATWEHRKFAGQGPEQTSIGCYFFGTQGTFHIGWRDGWTFYPADSKKQVIHQDAELQEPDGHNLKLLYADFLRSIETGNRPAADITVGHQATTLALLGMLSMKLGRSVRWDAGAGQIIGDDEANGMLRRTYREPWTYPEIG</sequence>
<protein>
    <submittedName>
        <fullName evidence="3">Glucose--fructose oxidoreductase</fullName>
        <ecNumber evidence="3">1.1.99.28</ecNumber>
    </submittedName>
</protein>
<proteinExistence type="predicted"/>
<dbReference type="PANTHER" id="PTHR43818">
    <property type="entry name" value="BCDNA.GH03377"/>
    <property type="match status" value="1"/>
</dbReference>
<dbReference type="InterPro" id="IPR006311">
    <property type="entry name" value="TAT_signal"/>
</dbReference>
<accession>A0A518HWJ0</accession>
<dbReference type="Pfam" id="PF19051">
    <property type="entry name" value="GFO_IDH_MocA_C2"/>
    <property type="match status" value="2"/>
</dbReference>
<dbReference type="Pfam" id="PF01408">
    <property type="entry name" value="GFO_IDH_MocA"/>
    <property type="match status" value="1"/>
</dbReference>
<dbReference type="Gene3D" id="3.40.50.720">
    <property type="entry name" value="NAD(P)-binding Rossmann-like Domain"/>
    <property type="match status" value="1"/>
</dbReference>
<evidence type="ECO:0000259" key="1">
    <source>
        <dbReference type="Pfam" id="PF01408"/>
    </source>
</evidence>
<evidence type="ECO:0000313" key="4">
    <source>
        <dbReference type="Proteomes" id="UP000319004"/>
    </source>
</evidence>
<dbReference type="Proteomes" id="UP000319004">
    <property type="component" value="Chromosome"/>
</dbReference>
<dbReference type="GO" id="GO:0000166">
    <property type="term" value="F:nucleotide binding"/>
    <property type="evidence" value="ECO:0007669"/>
    <property type="project" value="InterPro"/>
</dbReference>
<feature type="domain" description="Gfo/Idh/MocA-like oxidoreductase N-terminal" evidence="1">
    <location>
        <begin position="34"/>
        <end position="156"/>
    </location>
</feature>
<dbReference type="EMBL" id="CP037423">
    <property type="protein sequence ID" value="QDV45134.1"/>
    <property type="molecule type" value="Genomic_DNA"/>
</dbReference>
<keyword evidence="3" id="KW-0560">Oxidoreductase</keyword>
<dbReference type="InterPro" id="IPR050463">
    <property type="entry name" value="Gfo/Idh/MocA_oxidrdct_glycsds"/>
</dbReference>
<feature type="domain" description="Gfo/Idh/MocA-like oxidoreductase bacterial type C-terminal" evidence="2">
    <location>
        <begin position="367"/>
        <end position="435"/>
    </location>
</feature>
<organism evidence="3 4">
    <name type="scientific">Stieleria neptunia</name>
    <dbReference type="NCBI Taxonomy" id="2527979"/>
    <lineage>
        <taxon>Bacteria</taxon>
        <taxon>Pseudomonadati</taxon>
        <taxon>Planctomycetota</taxon>
        <taxon>Planctomycetia</taxon>
        <taxon>Pirellulales</taxon>
        <taxon>Pirellulaceae</taxon>
        <taxon>Stieleria</taxon>
    </lineage>
</organism>
<dbReference type="EC" id="1.1.99.28" evidence="3"/>
<evidence type="ECO:0000259" key="2">
    <source>
        <dbReference type="Pfam" id="PF19051"/>
    </source>
</evidence>
<gene>
    <name evidence="3" type="primary">gfo_6</name>
    <name evidence="3" type="ORF">Enr13x_50080</name>
</gene>
<dbReference type="InterPro" id="IPR036291">
    <property type="entry name" value="NAD(P)-bd_dom_sf"/>
</dbReference>
<dbReference type="PANTHER" id="PTHR43818:SF5">
    <property type="entry name" value="OXIDOREDUCTASE FAMILY PROTEIN"/>
    <property type="match status" value="1"/>
</dbReference>
<reference evidence="3 4" key="1">
    <citation type="submission" date="2019-03" db="EMBL/GenBank/DDBJ databases">
        <title>Deep-cultivation of Planctomycetes and their phenomic and genomic characterization uncovers novel biology.</title>
        <authorList>
            <person name="Wiegand S."/>
            <person name="Jogler M."/>
            <person name="Boedeker C."/>
            <person name="Pinto D."/>
            <person name="Vollmers J."/>
            <person name="Rivas-Marin E."/>
            <person name="Kohn T."/>
            <person name="Peeters S.H."/>
            <person name="Heuer A."/>
            <person name="Rast P."/>
            <person name="Oberbeckmann S."/>
            <person name="Bunk B."/>
            <person name="Jeske O."/>
            <person name="Meyerdierks A."/>
            <person name="Storesund J.E."/>
            <person name="Kallscheuer N."/>
            <person name="Luecker S."/>
            <person name="Lage O.M."/>
            <person name="Pohl T."/>
            <person name="Merkel B.J."/>
            <person name="Hornburger P."/>
            <person name="Mueller R.-W."/>
            <person name="Bruemmer F."/>
            <person name="Labrenz M."/>
            <person name="Spormann A.M."/>
            <person name="Op den Camp H."/>
            <person name="Overmann J."/>
            <person name="Amann R."/>
            <person name="Jetten M.S.M."/>
            <person name="Mascher T."/>
            <person name="Medema M.H."/>
            <person name="Devos D.P."/>
            <person name="Kaster A.-K."/>
            <person name="Ovreas L."/>
            <person name="Rohde M."/>
            <person name="Galperin M.Y."/>
            <person name="Jogler C."/>
        </authorList>
    </citation>
    <scope>NUCLEOTIDE SEQUENCE [LARGE SCALE GENOMIC DNA]</scope>
    <source>
        <strain evidence="3 4">Enr13</strain>
    </source>
</reference>
<dbReference type="SUPFAM" id="SSF51735">
    <property type="entry name" value="NAD(P)-binding Rossmann-fold domains"/>
    <property type="match status" value="1"/>
</dbReference>
<dbReference type="AlphaFoldDB" id="A0A518HWJ0"/>
<dbReference type="SUPFAM" id="SSF55347">
    <property type="entry name" value="Glyceraldehyde-3-phosphate dehydrogenase-like, C-terminal domain"/>
    <property type="match status" value="1"/>
</dbReference>
<dbReference type="RefSeq" id="WP_197455314.1">
    <property type="nucleotide sequence ID" value="NZ_CP037423.1"/>
</dbReference>
<dbReference type="KEGG" id="snep:Enr13x_50080"/>
<evidence type="ECO:0000313" key="3">
    <source>
        <dbReference type="EMBL" id="QDV45134.1"/>
    </source>
</evidence>
<name>A0A518HWJ0_9BACT</name>
<dbReference type="PROSITE" id="PS51318">
    <property type="entry name" value="TAT"/>
    <property type="match status" value="1"/>
</dbReference>
<dbReference type="Gene3D" id="3.30.360.10">
    <property type="entry name" value="Dihydrodipicolinate Reductase, domain 2"/>
    <property type="match status" value="1"/>
</dbReference>
<keyword evidence="4" id="KW-1185">Reference proteome</keyword>